<evidence type="ECO:0000256" key="1">
    <source>
        <dbReference type="SAM" id="SignalP"/>
    </source>
</evidence>
<dbReference type="InterPro" id="IPR022472">
    <property type="entry name" value="VPLPA-CTERM"/>
</dbReference>
<dbReference type="NCBIfam" id="NF038131">
    <property type="entry name" value="choice_anch_K"/>
    <property type="match status" value="1"/>
</dbReference>
<name>A0A316G540_9RHOB</name>
<feature type="chain" id="PRO_5016401505" evidence="1">
    <location>
        <begin position="23"/>
        <end position="245"/>
    </location>
</feature>
<feature type="signal peptide" evidence="1">
    <location>
        <begin position="1"/>
        <end position="22"/>
    </location>
</feature>
<gene>
    <name evidence="2" type="ORF">C8D95_109134</name>
</gene>
<keyword evidence="1" id="KW-0732">Signal</keyword>
<dbReference type="Proteomes" id="UP000245390">
    <property type="component" value="Unassembled WGS sequence"/>
</dbReference>
<dbReference type="AlphaFoldDB" id="A0A316G540"/>
<sequence>MFLARMAAIATAALCVAGPAAAASLTITSISGIWSSSTPTVSGIGSEDISWGVPAETRRSGYSFDHAATPVTVESDSDFVIGTFTHNNFPIRGSFLQSANLRVTLEIAGLANPIVSVFSFLHDETPNSPARCRNGEANAQGVNANGCADLVTATLNQGRSEVFSIDGVNYVLDIMGFQYLGQKLTDFWTTENQSNAAQLLAVFSTDVEQPGPGPDPETPSEVPLPATALLLLAGLGALPLLRRKG</sequence>
<keyword evidence="3" id="KW-1185">Reference proteome</keyword>
<protein>
    <submittedName>
        <fullName evidence="2">Putative secreted protein</fullName>
    </submittedName>
</protein>
<dbReference type="KEGG" id="salo:EF888_19625"/>
<organism evidence="2 3">
    <name type="scientific">Silicimonas algicola</name>
    <dbReference type="NCBI Taxonomy" id="1826607"/>
    <lineage>
        <taxon>Bacteria</taxon>
        <taxon>Pseudomonadati</taxon>
        <taxon>Pseudomonadota</taxon>
        <taxon>Alphaproteobacteria</taxon>
        <taxon>Rhodobacterales</taxon>
        <taxon>Paracoccaceae</taxon>
    </lineage>
</organism>
<dbReference type="NCBIfam" id="TIGR03370">
    <property type="entry name" value="VPLPA-CTERM"/>
    <property type="match status" value="1"/>
</dbReference>
<evidence type="ECO:0000313" key="2">
    <source>
        <dbReference type="EMBL" id="PWK55046.1"/>
    </source>
</evidence>
<comment type="caution">
    <text evidence="2">The sequence shown here is derived from an EMBL/GenBank/DDBJ whole genome shotgun (WGS) entry which is preliminary data.</text>
</comment>
<dbReference type="EMBL" id="QGGV01000009">
    <property type="protein sequence ID" value="PWK55046.1"/>
    <property type="molecule type" value="Genomic_DNA"/>
</dbReference>
<dbReference type="RefSeq" id="WP_109760446.1">
    <property type="nucleotide sequence ID" value="NZ_CP034588.1"/>
</dbReference>
<reference evidence="2 3" key="1">
    <citation type="submission" date="2018-05" db="EMBL/GenBank/DDBJ databases">
        <title>Genomic Encyclopedia of Type Strains, Phase IV (KMG-IV): sequencing the most valuable type-strain genomes for metagenomic binning, comparative biology and taxonomic classification.</title>
        <authorList>
            <person name="Goeker M."/>
        </authorList>
    </citation>
    <scope>NUCLEOTIDE SEQUENCE [LARGE SCALE GENOMIC DNA]</scope>
    <source>
        <strain evidence="2 3">DSM 103371</strain>
    </source>
</reference>
<proteinExistence type="predicted"/>
<dbReference type="OrthoDB" id="6366112at2"/>
<dbReference type="NCBIfam" id="NF038125">
    <property type="entry name" value="PEP_CTERM_THxN"/>
    <property type="match status" value="1"/>
</dbReference>
<dbReference type="InterPro" id="IPR047995">
    <property type="entry name" value="Choice_anch_K"/>
</dbReference>
<accession>A0A316G540</accession>
<evidence type="ECO:0000313" key="3">
    <source>
        <dbReference type="Proteomes" id="UP000245390"/>
    </source>
</evidence>